<accession>A0A1Y0IF06</accession>
<dbReference type="PANTHER" id="PTHR11054">
    <property type="entry name" value="6-PHOSPHOGLUCONOLACTONASE"/>
    <property type="match status" value="1"/>
</dbReference>
<organism evidence="9 10">
    <name type="scientific">Oleiphilus messinensis</name>
    <dbReference type="NCBI Taxonomy" id="141451"/>
    <lineage>
        <taxon>Bacteria</taxon>
        <taxon>Pseudomonadati</taxon>
        <taxon>Pseudomonadota</taxon>
        <taxon>Gammaproteobacteria</taxon>
        <taxon>Oceanospirillales</taxon>
        <taxon>Oleiphilaceae</taxon>
        <taxon>Oleiphilus</taxon>
    </lineage>
</organism>
<dbReference type="UniPathway" id="UPA00115">
    <property type="reaction ID" value="UER00409"/>
</dbReference>
<evidence type="ECO:0000259" key="8">
    <source>
        <dbReference type="Pfam" id="PF01182"/>
    </source>
</evidence>
<reference evidence="9 10" key="1">
    <citation type="submission" date="2017-05" db="EMBL/GenBank/DDBJ databases">
        <title>Genomic insights into alkan degradation activity of Oleiphilus messinensis.</title>
        <authorList>
            <person name="Kozyavkin S.A."/>
            <person name="Slesarev A.I."/>
            <person name="Golyshin P.N."/>
            <person name="Korzhenkov A."/>
            <person name="Golyshina O.N."/>
            <person name="Toshchakov S.V."/>
        </authorList>
    </citation>
    <scope>NUCLEOTIDE SEQUENCE [LARGE SCALE GENOMIC DNA]</scope>
    <source>
        <strain evidence="9 10">ME102</strain>
    </source>
</reference>
<dbReference type="Proteomes" id="UP000196027">
    <property type="component" value="Chromosome"/>
</dbReference>
<dbReference type="AlphaFoldDB" id="A0A1Y0IF06"/>
<dbReference type="InterPro" id="IPR039104">
    <property type="entry name" value="6PGL"/>
</dbReference>
<dbReference type="GO" id="GO:0006098">
    <property type="term" value="P:pentose-phosphate shunt"/>
    <property type="evidence" value="ECO:0007669"/>
    <property type="project" value="UniProtKB-UniPathway"/>
</dbReference>
<feature type="domain" description="Glucosamine/galactosamine-6-phosphate isomerase" evidence="8">
    <location>
        <begin position="16"/>
        <end position="243"/>
    </location>
</feature>
<evidence type="ECO:0000256" key="3">
    <source>
        <dbReference type="ARBA" id="ARBA00004961"/>
    </source>
</evidence>
<comment type="catalytic activity">
    <reaction evidence="1 7">
        <text>6-phospho-D-glucono-1,5-lactone + H2O = 6-phospho-D-gluconate + H(+)</text>
        <dbReference type="Rhea" id="RHEA:12556"/>
        <dbReference type="ChEBI" id="CHEBI:15377"/>
        <dbReference type="ChEBI" id="CHEBI:15378"/>
        <dbReference type="ChEBI" id="CHEBI:57955"/>
        <dbReference type="ChEBI" id="CHEBI:58759"/>
        <dbReference type="EC" id="3.1.1.31"/>
    </reaction>
</comment>
<evidence type="ECO:0000256" key="1">
    <source>
        <dbReference type="ARBA" id="ARBA00000832"/>
    </source>
</evidence>
<dbReference type="InterPro" id="IPR006148">
    <property type="entry name" value="Glc/Gal-6P_isomerase"/>
</dbReference>
<comment type="pathway">
    <text evidence="3 7">Carbohydrate degradation; pentose phosphate pathway; D-ribulose 5-phosphate from D-glucose 6-phosphate (oxidative stage): step 2/3.</text>
</comment>
<dbReference type="Pfam" id="PF01182">
    <property type="entry name" value="Glucosamine_iso"/>
    <property type="match status" value="1"/>
</dbReference>
<dbReference type="GO" id="GO:0005975">
    <property type="term" value="P:carbohydrate metabolic process"/>
    <property type="evidence" value="ECO:0007669"/>
    <property type="project" value="UniProtKB-UniRule"/>
</dbReference>
<evidence type="ECO:0000256" key="7">
    <source>
        <dbReference type="RuleBase" id="RU365095"/>
    </source>
</evidence>
<dbReference type="RefSeq" id="WP_087463818.1">
    <property type="nucleotide sequence ID" value="NZ_CP021425.1"/>
</dbReference>
<dbReference type="KEGG" id="ome:OLMES_5128"/>
<comment type="similarity">
    <text evidence="4 7">Belongs to the glucosamine/galactosamine-6-phosphate isomerase family. 6-phosphogluconolactonase subfamily.</text>
</comment>
<evidence type="ECO:0000313" key="9">
    <source>
        <dbReference type="EMBL" id="ARU59112.1"/>
    </source>
</evidence>
<comment type="function">
    <text evidence="2 7">Hydrolysis of 6-phosphogluconolactone to 6-phosphogluconate.</text>
</comment>
<dbReference type="SUPFAM" id="SSF100950">
    <property type="entry name" value="NagB/RpiA/CoA transferase-like"/>
    <property type="match status" value="1"/>
</dbReference>
<keyword evidence="10" id="KW-1185">Reference proteome</keyword>
<dbReference type="Gene3D" id="3.40.50.1360">
    <property type="match status" value="1"/>
</dbReference>
<keyword evidence="7" id="KW-0378">Hydrolase</keyword>
<protein>
    <recommendedName>
        <fullName evidence="6 7">6-phosphogluconolactonase</fullName>
        <shortName evidence="7">6PGL</shortName>
        <ecNumber evidence="5 7">3.1.1.31</ecNumber>
    </recommendedName>
</protein>
<dbReference type="NCBIfam" id="TIGR01198">
    <property type="entry name" value="pgl"/>
    <property type="match status" value="1"/>
</dbReference>
<dbReference type="InterPro" id="IPR005900">
    <property type="entry name" value="6-phosphogluconolactonase_DevB"/>
</dbReference>
<evidence type="ECO:0000313" key="10">
    <source>
        <dbReference type="Proteomes" id="UP000196027"/>
    </source>
</evidence>
<evidence type="ECO:0000256" key="6">
    <source>
        <dbReference type="ARBA" id="ARBA00020337"/>
    </source>
</evidence>
<dbReference type="OrthoDB" id="9810967at2"/>
<gene>
    <name evidence="7" type="primary">pgl</name>
    <name evidence="9" type="ORF">OLMES_5128</name>
</gene>
<dbReference type="EC" id="3.1.1.31" evidence="5 7"/>
<sequence length="245" mass="27394">MRPENLPGFIRWRSFPDRDTLASVMTEYVAELLDHAINERNVASLMVSGGSTPVPFFRSLARQELDWENITIGLVDDRLVPVDHQDSNEKLVRENLLVEQAGKAQFVGLVPRELNGHDFSTGRFDSEITALCERKLARIPQPVDVIILGMGNDGHTASLFPDTEGLALAMDRNRSARCCVMRPPHAPHTRISLTSKMLFAAPSRILHICGQDKLATLEQALLADDLETMPIRAFLQAPMKIFWSP</sequence>
<evidence type="ECO:0000256" key="4">
    <source>
        <dbReference type="ARBA" id="ARBA00010662"/>
    </source>
</evidence>
<name>A0A1Y0IF06_9GAMM</name>
<dbReference type="CDD" id="cd01400">
    <property type="entry name" value="6PGL"/>
    <property type="match status" value="1"/>
</dbReference>
<dbReference type="GO" id="GO:0017057">
    <property type="term" value="F:6-phosphogluconolactonase activity"/>
    <property type="evidence" value="ECO:0007669"/>
    <property type="project" value="UniProtKB-UniRule"/>
</dbReference>
<evidence type="ECO:0000256" key="5">
    <source>
        <dbReference type="ARBA" id="ARBA00013198"/>
    </source>
</evidence>
<dbReference type="InterPro" id="IPR037171">
    <property type="entry name" value="NagB/RpiA_transferase-like"/>
</dbReference>
<proteinExistence type="inferred from homology"/>
<dbReference type="PANTHER" id="PTHR11054:SF0">
    <property type="entry name" value="6-PHOSPHOGLUCONOLACTONASE"/>
    <property type="match status" value="1"/>
</dbReference>
<dbReference type="EMBL" id="CP021425">
    <property type="protein sequence ID" value="ARU59112.1"/>
    <property type="molecule type" value="Genomic_DNA"/>
</dbReference>
<evidence type="ECO:0000256" key="2">
    <source>
        <dbReference type="ARBA" id="ARBA00002681"/>
    </source>
</evidence>